<dbReference type="InterPro" id="IPR037120">
    <property type="entry name" value="Haem_peroxidase_sf_animal"/>
</dbReference>
<keyword evidence="6" id="KW-1185">Reference proteome</keyword>
<evidence type="ECO:0000256" key="4">
    <source>
        <dbReference type="ARBA" id="ARBA00023180"/>
    </source>
</evidence>
<proteinExistence type="predicted"/>
<dbReference type="PANTHER" id="PTHR11475">
    <property type="entry name" value="OXIDASE/PEROXIDASE"/>
    <property type="match status" value="1"/>
</dbReference>
<organism evidence="5">
    <name type="scientific">Notodromas monacha</name>
    <dbReference type="NCBI Taxonomy" id="399045"/>
    <lineage>
        <taxon>Eukaryota</taxon>
        <taxon>Metazoa</taxon>
        <taxon>Ecdysozoa</taxon>
        <taxon>Arthropoda</taxon>
        <taxon>Crustacea</taxon>
        <taxon>Oligostraca</taxon>
        <taxon>Ostracoda</taxon>
        <taxon>Podocopa</taxon>
        <taxon>Podocopida</taxon>
        <taxon>Cypridocopina</taxon>
        <taxon>Cypridoidea</taxon>
        <taxon>Cyprididae</taxon>
        <taxon>Notodromas</taxon>
    </lineage>
</organism>
<evidence type="ECO:0000313" key="5">
    <source>
        <dbReference type="EMBL" id="CAD7283089.1"/>
    </source>
</evidence>
<dbReference type="GO" id="GO:0005576">
    <property type="term" value="C:extracellular region"/>
    <property type="evidence" value="ECO:0007669"/>
    <property type="project" value="UniProtKB-SubCell"/>
</dbReference>
<gene>
    <name evidence="5" type="ORF">NMOB1V02_LOCUS10707</name>
</gene>
<comment type="subcellular location">
    <subcellularLocation>
        <location evidence="1">Secreted</location>
    </subcellularLocation>
</comment>
<dbReference type="OrthoDB" id="823504at2759"/>
<name>A0A7R9GJ76_9CRUS</name>
<dbReference type="GO" id="GO:0020037">
    <property type="term" value="F:heme binding"/>
    <property type="evidence" value="ECO:0007669"/>
    <property type="project" value="InterPro"/>
</dbReference>
<evidence type="ECO:0000313" key="6">
    <source>
        <dbReference type="Proteomes" id="UP000678499"/>
    </source>
</evidence>
<reference evidence="5" key="1">
    <citation type="submission" date="2020-11" db="EMBL/GenBank/DDBJ databases">
        <authorList>
            <person name="Tran Van P."/>
        </authorList>
    </citation>
    <scope>NUCLEOTIDE SEQUENCE</scope>
</reference>
<accession>A0A7R9GJ76</accession>
<dbReference type="PRINTS" id="PR00457">
    <property type="entry name" value="ANPEROXIDASE"/>
</dbReference>
<dbReference type="Gene3D" id="1.10.640.10">
    <property type="entry name" value="Haem peroxidase domain superfamily, animal type"/>
    <property type="match status" value="1"/>
</dbReference>
<dbReference type="SUPFAM" id="SSF48113">
    <property type="entry name" value="Heme-dependent peroxidases"/>
    <property type="match status" value="1"/>
</dbReference>
<protein>
    <recommendedName>
        <fullName evidence="7">Peroxidase</fullName>
    </recommendedName>
</protein>
<keyword evidence="3" id="KW-0560">Oxidoreductase</keyword>
<dbReference type="PANTHER" id="PTHR11475:SF4">
    <property type="entry name" value="CHORION PEROXIDASE"/>
    <property type="match status" value="1"/>
</dbReference>
<dbReference type="InterPro" id="IPR019791">
    <property type="entry name" value="Haem_peroxidase_animal"/>
</dbReference>
<dbReference type="PROSITE" id="PS50292">
    <property type="entry name" value="PEROXIDASE_3"/>
    <property type="match status" value="1"/>
</dbReference>
<keyword evidence="3" id="KW-0575">Peroxidase</keyword>
<dbReference type="EMBL" id="OA886827">
    <property type="protein sequence ID" value="CAD7283089.1"/>
    <property type="molecule type" value="Genomic_DNA"/>
</dbReference>
<dbReference type="GO" id="GO:0004601">
    <property type="term" value="F:peroxidase activity"/>
    <property type="evidence" value="ECO:0007669"/>
    <property type="project" value="UniProtKB-KW"/>
</dbReference>
<keyword evidence="4" id="KW-0325">Glycoprotein</keyword>
<dbReference type="GO" id="GO:0006979">
    <property type="term" value="P:response to oxidative stress"/>
    <property type="evidence" value="ECO:0007669"/>
    <property type="project" value="InterPro"/>
</dbReference>
<evidence type="ECO:0000256" key="3">
    <source>
        <dbReference type="ARBA" id="ARBA00022559"/>
    </source>
</evidence>
<dbReference type="InterPro" id="IPR010255">
    <property type="entry name" value="Haem_peroxidase_sf"/>
</dbReference>
<dbReference type="Pfam" id="PF03098">
    <property type="entry name" value="An_peroxidase"/>
    <property type="match status" value="1"/>
</dbReference>
<evidence type="ECO:0000256" key="1">
    <source>
        <dbReference type="ARBA" id="ARBA00004613"/>
    </source>
</evidence>
<dbReference type="AlphaFoldDB" id="A0A7R9GJ76"/>
<dbReference type="Proteomes" id="UP000678499">
    <property type="component" value="Unassembled WGS sequence"/>
</dbReference>
<sequence length="214" mass="24271">MWNRFGSVSRVLELHDHFFKPFELYRPGSYDGFLRGLANQPCQQYDQFFTESVVGRLFQAGRMPFGMDLVALNLQRGRDHGIPSYNEYRAECGLRKAKDFDDLADFISFEAIANLKTLYESVDDIDLFIGGIVERPLFEGGGTVGPTFTCILGDQFARLKRGDRFYYEEGNQAGSFTPEQLSSIRSVSLARIICDNGDDIQALQPLVFFQPSNM</sequence>
<evidence type="ECO:0000256" key="2">
    <source>
        <dbReference type="ARBA" id="ARBA00022525"/>
    </source>
</evidence>
<dbReference type="EMBL" id="CAJPEX010004790">
    <property type="protein sequence ID" value="CAG0923241.1"/>
    <property type="molecule type" value="Genomic_DNA"/>
</dbReference>
<keyword evidence="2" id="KW-0964">Secreted</keyword>
<evidence type="ECO:0008006" key="7">
    <source>
        <dbReference type="Google" id="ProtNLM"/>
    </source>
</evidence>